<sequence>MKKVYFTNLDGLRFFAFFAVFLAHSFYSEDTRVTSNEIYLSIRELGHIGIFGVNFFFVLSGFLITYLLIQEKNENGKINLKHFYARRVLRIWPLYYTVIVIGFVLIPFIQREIMGQVNYEESANLGHYLLFVNNFSNETPSTAVLGILWSIAVEEQFYLVWPVIIGFMSFKRLPFLFSFIIIVSVLFRIFLIGYGYKHTLSCMSDLAIGSLFAYYSFFSIRFRTLFQSMRSWQILIIYLVGLGLFFIRDLWSEIPLLYLNERLLFSLFFAFVILEQTYSRSIFKIGKLKLISRLGQVTYGLYMLHFIAIYIVAKLIQYLMKTSLVSVLVIEPVISLLLAVILSYFSFYLLEKPFLNLKRKFGA</sequence>
<dbReference type="GO" id="GO:0016787">
    <property type="term" value="F:hydrolase activity"/>
    <property type="evidence" value="ECO:0007669"/>
    <property type="project" value="UniProtKB-KW"/>
</dbReference>
<dbReference type="GO" id="GO:0016747">
    <property type="term" value="F:acyltransferase activity, transferring groups other than amino-acyl groups"/>
    <property type="evidence" value="ECO:0007669"/>
    <property type="project" value="InterPro"/>
</dbReference>
<keyword evidence="1" id="KW-0472">Membrane</keyword>
<feature type="transmembrane region" description="Helical" evidence="1">
    <location>
        <begin position="48"/>
        <end position="69"/>
    </location>
</feature>
<feature type="transmembrane region" description="Helical" evidence="1">
    <location>
        <begin position="232"/>
        <end position="251"/>
    </location>
</feature>
<dbReference type="EMBL" id="FZPD01000003">
    <property type="protein sequence ID" value="SNT01843.1"/>
    <property type="molecule type" value="Genomic_DNA"/>
</dbReference>
<name>A0A239J989_EKHLU</name>
<dbReference type="AlphaFoldDB" id="A0A239J989"/>
<evidence type="ECO:0000256" key="1">
    <source>
        <dbReference type="SAM" id="Phobius"/>
    </source>
</evidence>
<reference evidence="3 4" key="1">
    <citation type="submission" date="2017-06" db="EMBL/GenBank/DDBJ databases">
        <authorList>
            <person name="Kim H.J."/>
            <person name="Triplett B.A."/>
        </authorList>
    </citation>
    <scope>NUCLEOTIDE SEQUENCE [LARGE SCALE GENOMIC DNA]</scope>
    <source>
        <strain evidence="3 4">DSM 19307</strain>
    </source>
</reference>
<proteinExistence type="predicted"/>
<protein>
    <submittedName>
        <fullName evidence="3">Peptidoglycan/LPS O-acetylase OafA/YrhL, contains acyltransferase and SGNH-hydrolase domains</fullName>
    </submittedName>
</protein>
<dbReference type="OrthoDB" id="9796461at2"/>
<dbReference type="InterPro" id="IPR050879">
    <property type="entry name" value="Acyltransferase_3"/>
</dbReference>
<dbReference type="PANTHER" id="PTHR23028">
    <property type="entry name" value="ACETYLTRANSFERASE"/>
    <property type="match status" value="1"/>
</dbReference>
<organism evidence="3 4">
    <name type="scientific">Ekhidna lutea</name>
    <dbReference type="NCBI Taxonomy" id="447679"/>
    <lineage>
        <taxon>Bacteria</taxon>
        <taxon>Pseudomonadati</taxon>
        <taxon>Bacteroidota</taxon>
        <taxon>Cytophagia</taxon>
        <taxon>Cytophagales</taxon>
        <taxon>Reichenbachiellaceae</taxon>
        <taxon>Ekhidna</taxon>
    </lineage>
</organism>
<dbReference type="GO" id="GO:0016020">
    <property type="term" value="C:membrane"/>
    <property type="evidence" value="ECO:0007669"/>
    <property type="project" value="TreeGrafter"/>
</dbReference>
<feature type="domain" description="Acyltransferase 3" evidence="2">
    <location>
        <begin position="8"/>
        <end position="344"/>
    </location>
</feature>
<dbReference type="PANTHER" id="PTHR23028:SF53">
    <property type="entry name" value="ACYL_TRANSF_3 DOMAIN-CONTAINING PROTEIN"/>
    <property type="match status" value="1"/>
</dbReference>
<feature type="transmembrane region" description="Helical" evidence="1">
    <location>
        <begin position="89"/>
        <end position="109"/>
    </location>
</feature>
<feature type="transmembrane region" description="Helical" evidence="1">
    <location>
        <begin position="299"/>
        <end position="319"/>
    </location>
</feature>
<dbReference type="GO" id="GO:0009103">
    <property type="term" value="P:lipopolysaccharide biosynthetic process"/>
    <property type="evidence" value="ECO:0007669"/>
    <property type="project" value="TreeGrafter"/>
</dbReference>
<accession>A0A239J989</accession>
<evidence type="ECO:0000259" key="2">
    <source>
        <dbReference type="Pfam" id="PF01757"/>
    </source>
</evidence>
<keyword evidence="3" id="KW-0378">Hydrolase</keyword>
<evidence type="ECO:0000313" key="3">
    <source>
        <dbReference type="EMBL" id="SNT01843.1"/>
    </source>
</evidence>
<dbReference type="Pfam" id="PF01757">
    <property type="entry name" value="Acyl_transf_3"/>
    <property type="match status" value="1"/>
</dbReference>
<keyword evidence="1" id="KW-1133">Transmembrane helix</keyword>
<feature type="transmembrane region" description="Helical" evidence="1">
    <location>
        <begin position="198"/>
        <end position="220"/>
    </location>
</feature>
<gene>
    <name evidence="3" type="ORF">SAMN05421640_2029</name>
</gene>
<keyword evidence="3" id="KW-0808">Transferase</keyword>
<dbReference type="Proteomes" id="UP000198393">
    <property type="component" value="Unassembled WGS sequence"/>
</dbReference>
<dbReference type="InterPro" id="IPR002656">
    <property type="entry name" value="Acyl_transf_3_dom"/>
</dbReference>
<feature type="transmembrane region" description="Helical" evidence="1">
    <location>
        <begin position="12"/>
        <end position="28"/>
    </location>
</feature>
<feature type="transmembrane region" description="Helical" evidence="1">
    <location>
        <begin position="263"/>
        <end position="278"/>
    </location>
</feature>
<evidence type="ECO:0000313" key="4">
    <source>
        <dbReference type="Proteomes" id="UP000198393"/>
    </source>
</evidence>
<feature type="transmembrane region" description="Helical" evidence="1">
    <location>
        <begin position="143"/>
        <end position="161"/>
    </location>
</feature>
<keyword evidence="3" id="KW-0012">Acyltransferase</keyword>
<feature type="transmembrane region" description="Helical" evidence="1">
    <location>
        <begin position="325"/>
        <end position="350"/>
    </location>
</feature>
<keyword evidence="1" id="KW-0812">Transmembrane</keyword>
<feature type="transmembrane region" description="Helical" evidence="1">
    <location>
        <begin position="173"/>
        <end position="192"/>
    </location>
</feature>
<keyword evidence="4" id="KW-1185">Reference proteome</keyword>
<dbReference type="RefSeq" id="WP_089356745.1">
    <property type="nucleotide sequence ID" value="NZ_FZPD01000003.1"/>
</dbReference>